<evidence type="ECO:0000313" key="2">
    <source>
        <dbReference type="EMBL" id="KAF2453592.1"/>
    </source>
</evidence>
<dbReference type="InterPro" id="IPR034627">
    <property type="entry name" value="Irc6"/>
</dbReference>
<gene>
    <name evidence="2" type="ORF">BDY21DRAFT_121383</name>
</gene>
<dbReference type="Pfam" id="PF10199">
    <property type="entry name" value="Adaptin_binding"/>
    <property type="match status" value="1"/>
</dbReference>
<name>A0A6A6NQ92_9PEZI</name>
<dbReference type="OrthoDB" id="10261384at2759"/>
<accession>A0A6A6NQ92</accession>
<reference evidence="2" key="1">
    <citation type="journal article" date="2020" name="Stud. Mycol.">
        <title>101 Dothideomycetes genomes: a test case for predicting lifestyles and emergence of pathogens.</title>
        <authorList>
            <person name="Haridas S."/>
            <person name="Albert R."/>
            <person name="Binder M."/>
            <person name="Bloem J."/>
            <person name="Labutti K."/>
            <person name="Salamov A."/>
            <person name="Andreopoulos B."/>
            <person name="Baker S."/>
            <person name="Barry K."/>
            <person name="Bills G."/>
            <person name="Bluhm B."/>
            <person name="Cannon C."/>
            <person name="Castanera R."/>
            <person name="Culley D."/>
            <person name="Daum C."/>
            <person name="Ezra D."/>
            <person name="Gonzalez J."/>
            <person name="Henrissat B."/>
            <person name="Kuo A."/>
            <person name="Liang C."/>
            <person name="Lipzen A."/>
            <person name="Lutzoni F."/>
            <person name="Magnuson J."/>
            <person name="Mondo S."/>
            <person name="Nolan M."/>
            <person name="Ohm R."/>
            <person name="Pangilinan J."/>
            <person name="Park H.-J."/>
            <person name="Ramirez L."/>
            <person name="Alfaro M."/>
            <person name="Sun H."/>
            <person name="Tritt A."/>
            <person name="Yoshinaga Y."/>
            <person name="Zwiers L.-H."/>
            <person name="Turgeon B."/>
            <person name="Goodwin S."/>
            <person name="Spatafora J."/>
            <person name="Crous P."/>
            <person name="Grigoriev I."/>
        </authorList>
    </citation>
    <scope>NUCLEOTIDE SEQUENCE</scope>
    <source>
        <strain evidence="2">ATCC 16933</strain>
    </source>
</reference>
<protein>
    <recommendedName>
        <fullName evidence="4">Alpha and gamma adaptin binding protein p34-domain-containing protein</fullName>
    </recommendedName>
</protein>
<dbReference type="Gene3D" id="3.40.50.11960">
    <property type="match status" value="1"/>
</dbReference>
<feature type="compositionally biased region" description="Low complexity" evidence="1">
    <location>
        <begin position="37"/>
        <end position="74"/>
    </location>
</feature>
<evidence type="ECO:0008006" key="4">
    <source>
        <dbReference type="Google" id="ProtNLM"/>
    </source>
</evidence>
<dbReference type="GO" id="GO:0016192">
    <property type="term" value="P:vesicle-mediated transport"/>
    <property type="evidence" value="ECO:0007669"/>
    <property type="project" value="InterPro"/>
</dbReference>
<evidence type="ECO:0000256" key="1">
    <source>
        <dbReference type="SAM" id="MobiDB-lite"/>
    </source>
</evidence>
<dbReference type="PANTHER" id="PTHR28043:SF1">
    <property type="entry name" value="INCREASED RECOMBINATION CENTERS PROTEIN 6"/>
    <property type="match status" value="1"/>
</dbReference>
<sequence length="344" mass="36978">MEIANPRRILFLGPPDSGILKLLEDLTGSAPDPLLIAPSSPTAPSSPRASATTSATAAATSADGPATSSPTSATPAPPPTSSIAGLSHTWVLRTPYYSATLPIWVDEVASAPSWRDDFLSPEASEVVRALGAWVYCFRKPVTGADMEGVRAGLRAVKAVLDEHGGGGGGWDGVCLAVAMPQSTAPRLAVEKEDWDEVCAECGFEFVDAEETERNRFGEVTGVARVREALEANDWTAEEDVGMDGLGELGEEEDGEESDEEFGKTFAAEEAEMSVELLGMKTAMRDEEFDGLGPPEDENEEARQVEELERMMVRMRAVKDMSEGMPDEERKRFAARAVNDIMKSF</sequence>
<dbReference type="PANTHER" id="PTHR28043">
    <property type="entry name" value="INCREASED RECOMBINATION CENTERS PROTEIN 6"/>
    <property type="match status" value="1"/>
</dbReference>
<organism evidence="2 3">
    <name type="scientific">Lineolata rhizophorae</name>
    <dbReference type="NCBI Taxonomy" id="578093"/>
    <lineage>
        <taxon>Eukaryota</taxon>
        <taxon>Fungi</taxon>
        <taxon>Dikarya</taxon>
        <taxon>Ascomycota</taxon>
        <taxon>Pezizomycotina</taxon>
        <taxon>Dothideomycetes</taxon>
        <taxon>Dothideomycetes incertae sedis</taxon>
        <taxon>Lineolatales</taxon>
        <taxon>Lineolataceae</taxon>
        <taxon>Lineolata</taxon>
    </lineage>
</organism>
<dbReference type="AlphaFoldDB" id="A0A6A6NQ92"/>
<proteinExistence type="predicted"/>
<dbReference type="GO" id="GO:0030674">
    <property type="term" value="F:protein-macromolecule adaptor activity"/>
    <property type="evidence" value="ECO:0007669"/>
    <property type="project" value="TreeGrafter"/>
</dbReference>
<evidence type="ECO:0000313" key="3">
    <source>
        <dbReference type="Proteomes" id="UP000799766"/>
    </source>
</evidence>
<feature type="region of interest" description="Disordered" evidence="1">
    <location>
        <begin position="31"/>
        <end position="81"/>
    </location>
</feature>
<dbReference type="EMBL" id="MU001696">
    <property type="protein sequence ID" value="KAF2453592.1"/>
    <property type="molecule type" value="Genomic_DNA"/>
</dbReference>
<keyword evidence="3" id="KW-1185">Reference proteome</keyword>
<dbReference type="Proteomes" id="UP000799766">
    <property type="component" value="Unassembled WGS sequence"/>
</dbReference>